<organism evidence="5 6">
    <name type="scientific">Legionella wadsworthii</name>
    <dbReference type="NCBI Taxonomy" id="28088"/>
    <lineage>
        <taxon>Bacteria</taxon>
        <taxon>Pseudomonadati</taxon>
        <taxon>Pseudomonadota</taxon>
        <taxon>Gammaproteobacteria</taxon>
        <taxon>Legionellales</taxon>
        <taxon>Legionellaceae</taxon>
        <taxon>Legionella</taxon>
    </lineage>
</organism>
<accession>A0A378LSG9</accession>
<dbReference type="Proteomes" id="UP000255297">
    <property type="component" value="Unassembled WGS sequence"/>
</dbReference>
<dbReference type="NCBIfam" id="TIGR00685">
    <property type="entry name" value="T6PP"/>
    <property type="match status" value="1"/>
</dbReference>
<keyword evidence="5" id="KW-0326">Glycosidase</keyword>
<dbReference type="NCBIfam" id="TIGR01484">
    <property type="entry name" value="HAD-SF-IIB"/>
    <property type="match status" value="1"/>
</dbReference>
<evidence type="ECO:0000256" key="1">
    <source>
        <dbReference type="ARBA" id="ARBA00005199"/>
    </source>
</evidence>
<name>A0A378LSG9_9GAMM</name>
<comment type="catalytic activity">
    <reaction evidence="4">
        <text>alpha,alpha-trehalose 6-phosphate + H2O = alpha,alpha-trehalose + phosphate</text>
        <dbReference type="Rhea" id="RHEA:23420"/>
        <dbReference type="ChEBI" id="CHEBI:15377"/>
        <dbReference type="ChEBI" id="CHEBI:16551"/>
        <dbReference type="ChEBI" id="CHEBI:43474"/>
        <dbReference type="ChEBI" id="CHEBI:58429"/>
        <dbReference type="EC" id="3.1.3.12"/>
    </reaction>
</comment>
<dbReference type="SFLD" id="SFLDS00003">
    <property type="entry name" value="Haloacid_Dehalogenase"/>
    <property type="match status" value="1"/>
</dbReference>
<keyword evidence="3 4" id="KW-0378">Hydrolase</keyword>
<evidence type="ECO:0000256" key="2">
    <source>
        <dbReference type="ARBA" id="ARBA00008770"/>
    </source>
</evidence>
<dbReference type="SFLD" id="SFLDG01129">
    <property type="entry name" value="C1.5:_HAD__Beta-PGM__Phosphata"/>
    <property type="match status" value="1"/>
</dbReference>
<dbReference type="Gene3D" id="1.10.150.240">
    <property type="entry name" value="Putative phosphatase, domain 2"/>
    <property type="match status" value="1"/>
</dbReference>
<dbReference type="GO" id="GO:0016798">
    <property type="term" value="F:hydrolase activity, acting on glycosyl bonds"/>
    <property type="evidence" value="ECO:0007669"/>
    <property type="project" value="UniProtKB-KW"/>
</dbReference>
<dbReference type="PANTHER" id="PTHR43768:SF3">
    <property type="entry name" value="TREHALOSE 6-PHOSPHATE PHOSPHATASE"/>
    <property type="match status" value="1"/>
</dbReference>
<dbReference type="GO" id="GO:0000287">
    <property type="term" value="F:magnesium ion binding"/>
    <property type="evidence" value="ECO:0007669"/>
    <property type="project" value="UniProtKB-ARBA"/>
</dbReference>
<dbReference type="InterPro" id="IPR044651">
    <property type="entry name" value="OTSB-like"/>
</dbReference>
<dbReference type="CDD" id="cd01627">
    <property type="entry name" value="HAD_TPP"/>
    <property type="match status" value="1"/>
</dbReference>
<dbReference type="EC" id="3.1.3.12" evidence="4"/>
<dbReference type="EMBL" id="UGPB01000001">
    <property type="protein sequence ID" value="STY29637.1"/>
    <property type="molecule type" value="Genomic_DNA"/>
</dbReference>
<dbReference type="InterPro" id="IPR023214">
    <property type="entry name" value="HAD_sf"/>
</dbReference>
<dbReference type="Gene3D" id="3.40.50.1000">
    <property type="entry name" value="HAD superfamily/HAD-like"/>
    <property type="match status" value="2"/>
</dbReference>
<dbReference type="InterPro" id="IPR006379">
    <property type="entry name" value="HAD-SF_hydro_IIB"/>
</dbReference>
<reference evidence="5 6" key="1">
    <citation type="submission" date="2018-06" db="EMBL/GenBank/DDBJ databases">
        <authorList>
            <consortium name="Pathogen Informatics"/>
            <person name="Doyle S."/>
        </authorList>
    </citation>
    <scope>NUCLEOTIDE SEQUENCE [LARGE SCALE GENOMIC DNA]</scope>
    <source>
        <strain evidence="5 6">NCTC11532</strain>
    </source>
</reference>
<dbReference type="AlphaFoldDB" id="A0A378LSG9"/>
<comment type="function">
    <text evidence="4">Removes the phosphate from trehalose 6-phosphate to produce free trehalose.</text>
</comment>
<evidence type="ECO:0000313" key="6">
    <source>
        <dbReference type="Proteomes" id="UP000255297"/>
    </source>
</evidence>
<dbReference type="Gene3D" id="3.30.70.1020">
    <property type="entry name" value="Trehalose-6-phosphate phosphatase related protein, domain 2"/>
    <property type="match status" value="1"/>
</dbReference>
<protein>
    <recommendedName>
        <fullName evidence="4">Trehalose 6-phosphate phosphatase</fullName>
        <ecNumber evidence="4">3.1.3.12</ecNumber>
    </recommendedName>
</protein>
<dbReference type="OrthoDB" id="9816160at2"/>
<dbReference type="GO" id="GO:0005992">
    <property type="term" value="P:trehalose biosynthetic process"/>
    <property type="evidence" value="ECO:0007669"/>
    <property type="project" value="UniProtKB-UniPathway"/>
</dbReference>
<dbReference type="UniPathway" id="UPA00299"/>
<keyword evidence="4" id="KW-0460">Magnesium</keyword>
<dbReference type="NCBIfam" id="TIGR01509">
    <property type="entry name" value="HAD-SF-IA-v3"/>
    <property type="match status" value="1"/>
</dbReference>
<evidence type="ECO:0000256" key="4">
    <source>
        <dbReference type="RuleBase" id="RU361117"/>
    </source>
</evidence>
<evidence type="ECO:0000313" key="5">
    <source>
        <dbReference type="EMBL" id="STY29637.1"/>
    </source>
</evidence>
<dbReference type="Pfam" id="PF00702">
    <property type="entry name" value="Hydrolase"/>
    <property type="match status" value="1"/>
</dbReference>
<keyword evidence="4" id="KW-0479">Metal-binding</keyword>
<dbReference type="InterPro" id="IPR023198">
    <property type="entry name" value="PGP-like_dom2"/>
</dbReference>
<dbReference type="InterPro" id="IPR006439">
    <property type="entry name" value="HAD-SF_hydro_IA"/>
</dbReference>
<comment type="cofactor">
    <cofactor evidence="4">
        <name>Mg(2+)</name>
        <dbReference type="ChEBI" id="CHEBI:18420"/>
    </cofactor>
</comment>
<dbReference type="SUPFAM" id="SSF56784">
    <property type="entry name" value="HAD-like"/>
    <property type="match status" value="2"/>
</dbReference>
<dbReference type="STRING" id="1122170.GCA_000701265_00651"/>
<dbReference type="PANTHER" id="PTHR43768">
    <property type="entry name" value="TREHALOSE 6-PHOSPHATE PHOSPHATASE"/>
    <property type="match status" value="1"/>
</dbReference>
<dbReference type="InterPro" id="IPR036412">
    <property type="entry name" value="HAD-like_sf"/>
</dbReference>
<proteinExistence type="inferred from homology"/>
<evidence type="ECO:0000256" key="3">
    <source>
        <dbReference type="ARBA" id="ARBA00022801"/>
    </source>
</evidence>
<dbReference type="Pfam" id="PF02358">
    <property type="entry name" value="Trehalose_PPase"/>
    <property type="match status" value="1"/>
</dbReference>
<comment type="similarity">
    <text evidence="2 4">Belongs to the trehalose phosphatase family.</text>
</comment>
<dbReference type="InterPro" id="IPR003337">
    <property type="entry name" value="Trehalose_PPase"/>
</dbReference>
<dbReference type="GO" id="GO:0004805">
    <property type="term" value="F:trehalose-phosphatase activity"/>
    <property type="evidence" value="ECO:0007669"/>
    <property type="project" value="UniProtKB-EC"/>
</dbReference>
<dbReference type="RefSeq" id="WP_031565187.1">
    <property type="nucleotide sequence ID" value="NZ_CAAAIS010000001.1"/>
</dbReference>
<gene>
    <name evidence="5" type="ORF">NCTC11532_01835</name>
</gene>
<keyword evidence="6" id="KW-1185">Reference proteome</keyword>
<sequence length="522" mass="59879">MAIKGIIFDMDGVVTQTAVTHYNAWKVILDQLLFQIDSSYLPFTEEEYFNYLDGMPRIDGISNFINSRQITFKDIQNLYSSMDECIEDICHKKNLCLLSNLASQKVKCFPDTLEFIEYLLINNYAIAIISSSKNCFEVLKSATIENLFPVRVDGKIAQELGIPGKPNPAIFLEAANRLNLLPEECMVIEDALAGVKAAKEGKFGLVIALDRQNKLRSKFNELGADYILPDLSKKQILFYQKILNNKINILESAFNALPLISNLIKNDNELIIFLDYDGTLTPIVDHPEYALLPPLMFQCLSELSRKYRTVIISGRKLDNLKRLINVPNIFYSGNHGLEFEGPEHSKMFYQMGHEFVDDLQSIFTILSQELASIEGCVIENKKFSLSIHYRMVEEASHEFISNKIDEYLTNFPNLSRHYGKKVFEIRPNIQWNKGIAAENILNQLKTMKNNLIPIYIGDDVTDEDAFKQLSFKGINIKVTSEFHKTHASYFLKSPKKVLQFLNYLNNFKEVCYESLDYQSSEF</sequence>
<comment type="pathway">
    <text evidence="1 4">Glycan biosynthesis; trehalose biosynthesis.</text>
</comment>